<dbReference type="EMBL" id="BARS01055431">
    <property type="protein sequence ID" value="GAG45600.1"/>
    <property type="molecule type" value="Genomic_DNA"/>
</dbReference>
<sequence>DRLRQTLQARIDVAGQLAKQYDAILLLYGLCGNATVGLQAGKTQLVIPRAHDCCTILLGSKQRFQEHFGDNPSQPFGSVGFLERGSYFFRSDLGDGQIHYGDQFAALLEQYGEENARYIWDTMHPEEASPEKSEVAFIDIPETAALGAEQRFREKAVAEGKECVHIEGSLNLIRKLIHGDWDADEFVIVQPGEQIAGVYDWQD</sequence>
<dbReference type="InterPro" id="IPR012437">
    <property type="entry name" value="DUF1638"/>
</dbReference>
<dbReference type="Pfam" id="PF07796">
    <property type="entry name" value="DUF1638"/>
    <property type="match status" value="1"/>
</dbReference>
<evidence type="ECO:0000313" key="2">
    <source>
        <dbReference type="EMBL" id="GAG45600.1"/>
    </source>
</evidence>
<proteinExistence type="predicted"/>
<feature type="non-terminal residue" evidence="2">
    <location>
        <position position="1"/>
    </location>
</feature>
<dbReference type="AlphaFoldDB" id="X0XQR5"/>
<reference evidence="2" key="1">
    <citation type="journal article" date="2014" name="Front. Microbiol.">
        <title>High frequency of phylogenetically diverse reductive dehalogenase-homologous genes in deep subseafloor sedimentary metagenomes.</title>
        <authorList>
            <person name="Kawai M."/>
            <person name="Futagami T."/>
            <person name="Toyoda A."/>
            <person name="Takaki Y."/>
            <person name="Nishi S."/>
            <person name="Hori S."/>
            <person name="Arai W."/>
            <person name="Tsubouchi T."/>
            <person name="Morono Y."/>
            <person name="Uchiyama I."/>
            <person name="Ito T."/>
            <person name="Fujiyama A."/>
            <person name="Inagaki F."/>
            <person name="Takami H."/>
        </authorList>
    </citation>
    <scope>NUCLEOTIDE SEQUENCE</scope>
    <source>
        <strain evidence="2">Expedition CK06-06</strain>
    </source>
</reference>
<protein>
    <recommendedName>
        <fullName evidence="1">DUF1638 domain-containing protein</fullName>
    </recommendedName>
</protein>
<gene>
    <name evidence="2" type="ORF">S01H1_81838</name>
</gene>
<feature type="non-terminal residue" evidence="2">
    <location>
        <position position="203"/>
    </location>
</feature>
<evidence type="ECO:0000259" key="1">
    <source>
        <dbReference type="Pfam" id="PF07796"/>
    </source>
</evidence>
<organism evidence="2">
    <name type="scientific">marine sediment metagenome</name>
    <dbReference type="NCBI Taxonomy" id="412755"/>
    <lineage>
        <taxon>unclassified sequences</taxon>
        <taxon>metagenomes</taxon>
        <taxon>ecological metagenomes</taxon>
    </lineage>
</organism>
<feature type="domain" description="DUF1638" evidence="1">
    <location>
        <begin position="1"/>
        <end position="176"/>
    </location>
</feature>
<accession>X0XQR5</accession>
<comment type="caution">
    <text evidence="2">The sequence shown here is derived from an EMBL/GenBank/DDBJ whole genome shotgun (WGS) entry which is preliminary data.</text>
</comment>
<name>X0XQR5_9ZZZZ</name>